<gene>
    <name evidence="2" type="ORF">HUT08_03065</name>
</gene>
<evidence type="ECO:0000313" key="2">
    <source>
        <dbReference type="EMBL" id="QKW48691.1"/>
    </source>
</evidence>
<protein>
    <recommendedName>
        <fullName evidence="4">DUF4034 domain-containing protein</fullName>
    </recommendedName>
</protein>
<proteinExistence type="predicted"/>
<sequence length="329" mass="36795">MFGKLFGGSTERPVAAPHALPDPRRRRNGTYPLHALGDTRVLALLEAAEAGDWPAVKAALAPFDIGRDHHVLRELAAVDGVQDWIGRAVDEDEEHRATALLISGARHIVWGWQARTTKLAVDVSPEQWRVFHDRLGIAEEQLLEAIELRLEWVTPWVRLLTLGRGMSLGADVNKAWLEGALSRDPLDLEAHLEWLSHLLPRWGGAPGAALPFARAALARAPRGHRLGCVIAMAYVNVWADADRADCLETPEIRAELRAAADHSILDPAYAFAPGWQHDFNLFAMALVMAEENHTVRRVFRTLDGAYTGWPWNRYLAKPEKVFARYHRRA</sequence>
<organism evidence="2 3">
    <name type="scientific">Streptomyces buecherae</name>
    <dbReference type="NCBI Taxonomy" id="2763006"/>
    <lineage>
        <taxon>Bacteria</taxon>
        <taxon>Bacillati</taxon>
        <taxon>Actinomycetota</taxon>
        <taxon>Actinomycetes</taxon>
        <taxon>Kitasatosporales</taxon>
        <taxon>Streptomycetaceae</taxon>
        <taxon>Streptomyces</taxon>
    </lineage>
</organism>
<reference evidence="2 3" key="1">
    <citation type="submission" date="2020-06" db="EMBL/GenBank/DDBJ databases">
        <title>Genome mining for natural products.</title>
        <authorList>
            <person name="Zhang B."/>
            <person name="Shi J."/>
            <person name="Ge H."/>
        </authorList>
    </citation>
    <scope>NUCLEOTIDE SEQUENCE [LARGE SCALE GENOMIC DNA]</scope>
    <source>
        <strain evidence="2 3">NA00687</strain>
    </source>
</reference>
<evidence type="ECO:0000313" key="3">
    <source>
        <dbReference type="Proteomes" id="UP000509303"/>
    </source>
</evidence>
<name>A0A7H8N2W8_9ACTN</name>
<feature type="region of interest" description="Disordered" evidence="1">
    <location>
        <begin position="1"/>
        <end position="29"/>
    </location>
</feature>
<dbReference type="EMBL" id="CP054929">
    <property type="protein sequence ID" value="QKW48691.1"/>
    <property type="molecule type" value="Genomic_DNA"/>
</dbReference>
<dbReference type="RefSeq" id="WP_176160424.1">
    <property type="nucleotide sequence ID" value="NZ_CP054929.1"/>
</dbReference>
<accession>A0A7H8N2W8</accession>
<dbReference type="AlphaFoldDB" id="A0A7H8N2W8"/>
<evidence type="ECO:0000256" key="1">
    <source>
        <dbReference type="SAM" id="MobiDB-lite"/>
    </source>
</evidence>
<keyword evidence="3" id="KW-1185">Reference proteome</keyword>
<dbReference type="Proteomes" id="UP000509303">
    <property type="component" value="Chromosome"/>
</dbReference>
<evidence type="ECO:0008006" key="4">
    <source>
        <dbReference type="Google" id="ProtNLM"/>
    </source>
</evidence>